<dbReference type="RefSeq" id="WP_271187258.1">
    <property type="nucleotide sequence ID" value="NZ_BSFE01000006.1"/>
</dbReference>
<dbReference type="EMBL" id="BSFE01000006">
    <property type="protein sequence ID" value="GLK52900.1"/>
    <property type="molecule type" value="Genomic_DNA"/>
</dbReference>
<organism evidence="2 3">
    <name type="scientific">Maricaulis virginensis</name>
    <dbReference type="NCBI Taxonomy" id="144022"/>
    <lineage>
        <taxon>Bacteria</taxon>
        <taxon>Pseudomonadati</taxon>
        <taxon>Pseudomonadota</taxon>
        <taxon>Alphaproteobacteria</taxon>
        <taxon>Maricaulales</taxon>
        <taxon>Maricaulaceae</taxon>
        <taxon>Maricaulis</taxon>
    </lineage>
</organism>
<dbReference type="SMART" id="SM00880">
    <property type="entry name" value="CHAD"/>
    <property type="match status" value="1"/>
</dbReference>
<sequence>MTEKLRNEDDLTGVTRLVRLEIANARRALDGMGEDPLLAVHEARKSIKRARSIARLLRESDREVASLVNAAARRAGHVLAEARDADSLEQLARAMVRDCDDDVARPALSELAAQARADRERVDRETAARQAARALDEMDRALAGLPTPDDAPDVVARGMARTYRRAAKRLGKAQSVPDGERLHELRKRAQDWRYQAIALKRAWPDEVARRKSQTDALVDLLGLHHDLSRLARRLDDLADADAAIERVEARCEALAAQALERAEAVFGDRPKKVKKALKSGFQDAG</sequence>
<dbReference type="InterPro" id="IPR007899">
    <property type="entry name" value="CHAD_dom"/>
</dbReference>
<accession>A0A9W6MNR3</accession>
<name>A0A9W6MNR3_9PROT</name>
<evidence type="ECO:0000313" key="2">
    <source>
        <dbReference type="EMBL" id="GLK52900.1"/>
    </source>
</evidence>
<dbReference type="Proteomes" id="UP001143486">
    <property type="component" value="Unassembled WGS sequence"/>
</dbReference>
<feature type="domain" description="CHAD" evidence="1">
    <location>
        <begin position="3"/>
        <end position="271"/>
    </location>
</feature>
<reference evidence="2" key="2">
    <citation type="submission" date="2023-01" db="EMBL/GenBank/DDBJ databases">
        <authorList>
            <person name="Sun Q."/>
            <person name="Evtushenko L."/>
        </authorList>
    </citation>
    <scope>NUCLEOTIDE SEQUENCE</scope>
    <source>
        <strain evidence="2">VKM B-1513</strain>
    </source>
</reference>
<protein>
    <submittedName>
        <fullName evidence="2">CHAD domain-containing protein</fullName>
    </submittedName>
</protein>
<dbReference type="Pfam" id="PF05235">
    <property type="entry name" value="CHAD"/>
    <property type="match status" value="1"/>
</dbReference>
<dbReference type="PANTHER" id="PTHR39339:SF1">
    <property type="entry name" value="CHAD DOMAIN-CONTAINING PROTEIN"/>
    <property type="match status" value="1"/>
</dbReference>
<evidence type="ECO:0000259" key="1">
    <source>
        <dbReference type="PROSITE" id="PS51708"/>
    </source>
</evidence>
<evidence type="ECO:0000313" key="3">
    <source>
        <dbReference type="Proteomes" id="UP001143486"/>
    </source>
</evidence>
<dbReference type="PROSITE" id="PS51708">
    <property type="entry name" value="CHAD"/>
    <property type="match status" value="1"/>
</dbReference>
<reference evidence="2" key="1">
    <citation type="journal article" date="2014" name="Int. J. Syst. Evol. Microbiol.">
        <title>Complete genome sequence of Corynebacterium casei LMG S-19264T (=DSM 44701T), isolated from a smear-ripened cheese.</title>
        <authorList>
            <consortium name="US DOE Joint Genome Institute (JGI-PGF)"/>
            <person name="Walter F."/>
            <person name="Albersmeier A."/>
            <person name="Kalinowski J."/>
            <person name="Ruckert C."/>
        </authorList>
    </citation>
    <scope>NUCLEOTIDE SEQUENCE</scope>
    <source>
        <strain evidence="2">VKM B-1513</strain>
    </source>
</reference>
<proteinExistence type="predicted"/>
<dbReference type="InterPro" id="IPR038186">
    <property type="entry name" value="CHAD_dom_sf"/>
</dbReference>
<dbReference type="AlphaFoldDB" id="A0A9W6MNR3"/>
<keyword evidence="3" id="KW-1185">Reference proteome</keyword>
<dbReference type="Gene3D" id="1.40.20.10">
    <property type="entry name" value="CHAD domain"/>
    <property type="match status" value="1"/>
</dbReference>
<gene>
    <name evidence="2" type="ORF">GCM10017621_24080</name>
</gene>
<dbReference type="PANTHER" id="PTHR39339">
    <property type="entry name" value="SLR1444 PROTEIN"/>
    <property type="match status" value="1"/>
</dbReference>
<comment type="caution">
    <text evidence="2">The sequence shown here is derived from an EMBL/GenBank/DDBJ whole genome shotgun (WGS) entry which is preliminary data.</text>
</comment>